<evidence type="ECO:0000313" key="1">
    <source>
        <dbReference type="EMBL" id="GFR44837.1"/>
    </source>
</evidence>
<accession>A0AAD3DQ10</accession>
<proteinExistence type="predicted"/>
<gene>
    <name evidence="1" type="ORF">Agub_g6178</name>
</gene>
<comment type="caution">
    <text evidence="1">The sequence shown here is derived from an EMBL/GenBank/DDBJ whole genome shotgun (WGS) entry which is preliminary data.</text>
</comment>
<organism evidence="1 2">
    <name type="scientific">Astrephomene gubernaculifera</name>
    <dbReference type="NCBI Taxonomy" id="47775"/>
    <lineage>
        <taxon>Eukaryota</taxon>
        <taxon>Viridiplantae</taxon>
        <taxon>Chlorophyta</taxon>
        <taxon>core chlorophytes</taxon>
        <taxon>Chlorophyceae</taxon>
        <taxon>CS clade</taxon>
        <taxon>Chlamydomonadales</taxon>
        <taxon>Astrephomenaceae</taxon>
        <taxon>Astrephomene</taxon>
    </lineage>
</organism>
<dbReference type="Proteomes" id="UP001054857">
    <property type="component" value="Unassembled WGS sequence"/>
</dbReference>
<keyword evidence="2" id="KW-1185">Reference proteome</keyword>
<evidence type="ECO:0000313" key="2">
    <source>
        <dbReference type="Proteomes" id="UP001054857"/>
    </source>
</evidence>
<dbReference type="AlphaFoldDB" id="A0AAD3DQ10"/>
<protein>
    <submittedName>
        <fullName evidence="1">Uncharacterized protein</fullName>
    </submittedName>
</protein>
<name>A0AAD3DQ10_9CHLO</name>
<sequence length="244" mass="26877">MVDLKTLAAEYDVNKQTVKSSCKFKIADNAGVKLKLTNPGNKLGLEFEGKTWSASYDVKTKDIEYERKWKSQSGEFKLKQKIPKGQIELVPSPEFQWRSHVVKGRKVAWEVQPSYCFQTRKAKLDQTLELGGGKHKIKLEMDSRAGTRGLTGTLTSRLDAGWARQLSVKYSPAAGASLTHELEPSKQVSLKSTVGLRARDLKLVAEVKPGKVAGVKPKLTLESRLTAKAPLRPSGIIAGLSLDC</sequence>
<reference evidence="1 2" key="1">
    <citation type="journal article" date="2021" name="Sci. Rep.">
        <title>Genome sequencing of the multicellular alga Astrephomene provides insights into convergent evolution of germ-soma differentiation.</title>
        <authorList>
            <person name="Yamashita S."/>
            <person name="Yamamoto K."/>
            <person name="Matsuzaki R."/>
            <person name="Suzuki S."/>
            <person name="Yamaguchi H."/>
            <person name="Hirooka S."/>
            <person name="Minakuchi Y."/>
            <person name="Miyagishima S."/>
            <person name="Kawachi M."/>
            <person name="Toyoda A."/>
            <person name="Nozaki H."/>
        </authorList>
    </citation>
    <scope>NUCLEOTIDE SEQUENCE [LARGE SCALE GENOMIC DNA]</scope>
    <source>
        <strain evidence="1 2">NIES-4017</strain>
    </source>
</reference>
<dbReference type="EMBL" id="BMAR01000008">
    <property type="protein sequence ID" value="GFR44837.1"/>
    <property type="molecule type" value="Genomic_DNA"/>
</dbReference>